<dbReference type="Proteomes" id="UP000016462">
    <property type="component" value="Unassembled WGS sequence"/>
</dbReference>
<evidence type="ECO:0000256" key="6">
    <source>
        <dbReference type="ARBA" id="ARBA00022777"/>
    </source>
</evidence>
<keyword evidence="7 10" id="KW-0067">ATP-binding</keyword>
<dbReference type="InterPro" id="IPR000719">
    <property type="entry name" value="Prot_kinase_dom"/>
</dbReference>
<evidence type="ECO:0000259" key="14">
    <source>
        <dbReference type="PROSITE" id="PS51178"/>
    </source>
</evidence>
<dbReference type="Gene3D" id="1.10.510.10">
    <property type="entry name" value="Transferase(Phosphotransferase) domain 1"/>
    <property type="match status" value="1"/>
</dbReference>
<feature type="domain" description="PASTA" evidence="14">
    <location>
        <begin position="371"/>
        <end position="432"/>
    </location>
</feature>
<dbReference type="CDD" id="cd06577">
    <property type="entry name" value="PASTA_pknB"/>
    <property type="match status" value="3"/>
</dbReference>
<accession>U1MU65</accession>
<reference evidence="15 16" key="1">
    <citation type="journal article" date="2013" name="Genome Announc.">
        <title>First draft genome sequence from a member of the genus agrococcus, isolated from modern microbialites.</title>
        <authorList>
            <person name="White R.A.III."/>
            <person name="Grassa C.J."/>
            <person name="Suttle C.A."/>
        </authorList>
    </citation>
    <scope>NUCLEOTIDE SEQUENCE [LARGE SCALE GENOMIC DNA]</scope>
    <source>
        <strain evidence="15 16">RW1</strain>
    </source>
</reference>
<dbReference type="Gene3D" id="3.30.10.20">
    <property type="match status" value="3"/>
</dbReference>
<feature type="region of interest" description="Disordered" evidence="11">
    <location>
        <begin position="568"/>
        <end position="617"/>
    </location>
</feature>
<dbReference type="PANTHER" id="PTHR43289:SF6">
    <property type="entry name" value="SERINE_THREONINE-PROTEIN KINASE NEKL-3"/>
    <property type="match status" value="1"/>
</dbReference>
<dbReference type="Pfam" id="PF03793">
    <property type="entry name" value="PASTA"/>
    <property type="match status" value="3"/>
</dbReference>
<proteinExistence type="predicted"/>
<dbReference type="RefSeq" id="WP_021010626.1">
    <property type="nucleotide sequence ID" value="NZ_ASHR01000025.1"/>
</dbReference>
<dbReference type="CDD" id="cd14014">
    <property type="entry name" value="STKc_PknB_like"/>
    <property type="match status" value="1"/>
</dbReference>
<evidence type="ECO:0000256" key="11">
    <source>
        <dbReference type="SAM" id="MobiDB-lite"/>
    </source>
</evidence>
<gene>
    <name evidence="15" type="ORF">L332_07010</name>
</gene>
<evidence type="ECO:0000256" key="3">
    <source>
        <dbReference type="ARBA" id="ARBA00022679"/>
    </source>
</evidence>
<evidence type="ECO:0000313" key="16">
    <source>
        <dbReference type="Proteomes" id="UP000016462"/>
    </source>
</evidence>
<sequence length="617" mass="64300">MTDSIIASLRTLGDRYEIGELIGQGGMAEVHLARDTRLDRQVAVKLLKPELSRDPEFRTRFRQEAQSAARMSHPTVVRVFDAGEEPAVDSSGQPAAVPYIVMEYVDGRMVKDIIAEGPLPESEAVRITKGILTALEYSHRAGIVHRDIKPGNVMVTPGGQIKVMDFGIARAVSETSANVAQTGMILGTAQYFSPEQARGEAVDARTDLYSTGVILFELLTGRAPFEADTPVGVAYQHVAEEPPTTSSITPGITPEMDSIVAKALEKPRDDRFQSATEFKQALDDALAGVLVPFEKTETAPLEIGAATTMFAALTADEPEPEAEGGPVATQRDRRPPVAWLWGAAALIAVLVVVAVAWATNFLNLPIAGLSTNVPEVAGLTEDEAIAAVEAADLEAEVRRMIDEAELGTVLRSEPGPGVRLSPGSPVTIVVSNGPPPVPLISVANLTEQQARQALEAAGYVVGEVSRATSPTVAIDRVISTEPSAGTDVTRGETIDIQLSNGLVTVPDVVGQSLSSAQSQLENLGLSVRRSTTTACTAANVVTAQSVAAESDVAQGSSVTVTYCVRRAAPPAPPRQSTPPADPAPAPPPGDDDGDDGGNGGNGNGNGNGNGGRNGGGG</sequence>
<evidence type="ECO:0000256" key="2">
    <source>
        <dbReference type="ARBA" id="ARBA00022527"/>
    </source>
</evidence>
<dbReference type="FunFam" id="3.30.200.20:FF:000035">
    <property type="entry name" value="Serine/threonine protein kinase Stk1"/>
    <property type="match status" value="1"/>
</dbReference>
<feature type="domain" description="PASTA" evidence="14">
    <location>
        <begin position="501"/>
        <end position="564"/>
    </location>
</feature>
<feature type="transmembrane region" description="Helical" evidence="12">
    <location>
        <begin position="338"/>
        <end position="358"/>
    </location>
</feature>
<evidence type="ECO:0000256" key="5">
    <source>
        <dbReference type="ARBA" id="ARBA00022741"/>
    </source>
</evidence>
<dbReference type="SUPFAM" id="SSF54184">
    <property type="entry name" value="Penicillin-binding protein 2x (pbp-2x), c-terminal domain"/>
    <property type="match status" value="1"/>
</dbReference>
<keyword evidence="16" id="KW-1185">Reference proteome</keyword>
<feature type="domain" description="Protein kinase" evidence="13">
    <location>
        <begin position="16"/>
        <end position="286"/>
    </location>
</feature>
<feature type="compositionally biased region" description="Pro residues" evidence="11">
    <location>
        <begin position="569"/>
        <end position="588"/>
    </location>
</feature>
<dbReference type="PROSITE" id="PS00107">
    <property type="entry name" value="PROTEIN_KINASE_ATP"/>
    <property type="match status" value="1"/>
</dbReference>
<dbReference type="AlphaFoldDB" id="U1MU65"/>
<dbReference type="EC" id="2.7.11.1" evidence="1"/>
<dbReference type="NCBIfam" id="NF033483">
    <property type="entry name" value="PknB_PASTA_kin"/>
    <property type="match status" value="1"/>
</dbReference>
<evidence type="ECO:0000256" key="7">
    <source>
        <dbReference type="ARBA" id="ARBA00022840"/>
    </source>
</evidence>
<keyword evidence="2" id="KW-0723">Serine/threonine-protein kinase</keyword>
<feature type="domain" description="PASTA" evidence="14">
    <location>
        <begin position="433"/>
        <end position="500"/>
    </location>
</feature>
<dbReference type="Gene3D" id="3.30.200.20">
    <property type="entry name" value="Phosphorylase Kinase, domain 1"/>
    <property type="match status" value="1"/>
</dbReference>
<dbReference type="PANTHER" id="PTHR43289">
    <property type="entry name" value="MITOGEN-ACTIVATED PROTEIN KINASE KINASE KINASE 20-RELATED"/>
    <property type="match status" value="1"/>
</dbReference>
<dbReference type="InterPro" id="IPR005543">
    <property type="entry name" value="PASTA_dom"/>
</dbReference>
<keyword evidence="3" id="KW-0808">Transferase</keyword>
<dbReference type="InterPro" id="IPR011009">
    <property type="entry name" value="Kinase-like_dom_sf"/>
</dbReference>
<dbReference type="GO" id="GO:0004674">
    <property type="term" value="F:protein serine/threonine kinase activity"/>
    <property type="evidence" value="ECO:0007669"/>
    <property type="project" value="UniProtKB-KW"/>
</dbReference>
<dbReference type="PROSITE" id="PS51178">
    <property type="entry name" value="PASTA"/>
    <property type="match status" value="3"/>
</dbReference>
<keyword evidence="5 10" id="KW-0547">Nucleotide-binding</keyword>
<keyword evidence="6" id="KW-0418">Kinase</keyword>
<feature type="compositionally biased region" description="Gly residues" evidence="11">
    <location>
        <begin position="596"/>
        <end position="617"/>
    </location>
</feature>
<evidence type="ECO:0000256" key="10">
    <source>
        <dbReference type="PROSITE-ProRule" id="PRU10141"/>
    </source>
</evidence>
<evidence type="ECO:0000256" key="9">
    <source>
        <dbReference type="ARBA" id="ARBA00048679"/>
    </source>
</evidence>
<evidence type="ECO:0000256" key="8">
    <source>
        <dbReference type="ARBA" id="ARBA00047899"/>
    </source>
</evidence>
<feature type="binding site" evidence="10">
    <location>
        <position position="45"/>
    </location>
    <ligand>
        <name>ATP</name>
        <dbReference type="ChEBI" id="CHEBI:30616"/>
    </ligand>
</feature>
<dbReference type="GO" id="GO:0045717">
    <property type="term" value="P:negative regulation of fatty acid biosynthetic process"/>
    <property type="evidence" value="ECO:0007669"/>
    <property type="project" value="UniProtKB-ARBA"/>
</dbReference>
<evidence type="ECO:0000256" key="12">
    <source>
        <dbReference type="SAM" id="Phobius"/>
    </source>
</evidence>
<dbReference type="PROSITE" id="PS50011">
    <property type="entry name" value="PROTEIN_KINASE_DOM"/>
    <property type="match status" value="1"/>
</dbReference>
<name>U1MU65_9MICO</name>
<evidence type="ECO:0000259" key="13">
    <source>
        <dbReference type="PROSITE" id="PS50011"/>
    </source>
</evidence>
<comment type="catalytic activity">
    <reaction evidence="8">
        <text>L-threonyl-[protein] + ATP = O-phospho-L-threonyl-[protein] + ADP + H(+)</text>
        <dbReference type="Rhea" id="RHEA:46608"/>
        <dbReference type="Rhea" id="RHEA-COMP:11060"/>
        <dbReference type="Rhea" id="RHEA-COMP:11605"/>
        <dbReference type="ChEBI" id="CHEBI:15378"/>
        <dbReference type="ChEBI" id="CHEBI:30013"/>
        <dbReference type="ChEBI" id="CHEBI:30616"/>
        <dbReference type="ChEBI" id="CHEBI:61977"/>
        <dbReference type="ChEBI" id="CHEBI:456216"/>
        <dbReference type="EC" id="2.7.11.1"/>
    </reaction>
</comment>
<evidence type="ECO:0000256" key="1">
    <source>
        <dbReference type="ARBA" id="ARBA00012513"/>
    </source>
</evidence>
<evidence type="ECO:0000256" key="4">
    <source>
        <dbReference type="ARBA" id="ARBA00022737"/>
    </source>
</evidence>
<protein>
    <recommendedName>
        <fullName evidence="1">non-specific serine/threonine protein kinase</fullName>
        <ecNumber evidence="1">2.7.11.1</ecNumber>
    </recommendedName>
</protein>
<dbReference type="EMBL" id="ASHR01000025">
    <property type="protein sequence ID" value="ERG64200.1"/>
    <property type="molecule type" value="Genomic_DNA"/>
</dbReference>
<dbReference type="OrthoDB" id="9762169at2"/>
<keyword evidence="4" id="KW-0677">Repeat</keyword>
<dbReference type="InterPro" id="IPR008271">
    <property type="entry name" value="Ser/Thr_kinase_AS"/>
</dbReference>
<comment type="caution">
    <text evidence="15">The sequence shown here is derived from an EMBL/GenBank/DDBJ whole genome shotgun (WGS) entry which is preliminary data.</text>
</comment>
<dbReference type="Pfam" id="PF00069">
    <property type="entry name" value="Pkinase"/>
    <property type="match status" value="1"/>
</dbReference>
<dbReference type="SMART" id="SM00740">
    <property type="entry name" value="PASTA"/>
    <property type="match status" value="3"/>
</dbReference>
<dbReference type="SUPFAM" id="SSF56112">
    <property type="entry name" value="Protein kinase-like (PK-like)"/>
    <property type="match status" value="1"/>
</dbReference>
<dbReference type="InterPro" id="IPR017441">
    <property type="entry name" value="Protein_kinase_ATP_BS"/>
</dbReference>
<keyword evidence="12" id="KW-0472">Membrane</keyword>
<dbReference type="SMART" id="SM00220">
    <property type="entry name" value="S_TKc"/>
    <property type="match status" value="1"/>
</dbReference>
<evidence type="ECO:0000313" key="15">
    <source>
        <dbReference type="EMBL" id="ERG64200.1"/>
    </source>
</evidence>
<keyword evidence="12" id="KW-0812">Transmembrane</keyword>
<keyword evidence="12" id="KW-1133">Transmembrane helix</keyword>
<dbReference type="PROSITE" id="PS00108">
    <property type="entry name" value="PROTEIN_KINASE_ST"/>
    <property type="match status" value="1"/>
</dbReference>
<dbReference type="GO" id="GO:0005524">
    <property type="term" value="F:ATP binding"/>
    <property type="evidence" value="ECO:0007669"/>
    <property type="project" value="UniProtKB-UniRule"/>
</dbReference>
<dbReference type="FunFam" id="1.10.510.10:FF:000021">
    <property type="entry name" value="Serine/threonine protein kinase"/>
    <property type="match status" value="1"/>
</dbReference>
<comment type="catalytic activity">
    <reaction evidence="9">
        <text>L-seryl-[protein] + ATP = O-phospho-L-seryl-[protein] + ADP + H(+)</text>
        <dbReference type="Rhea" id="RHEA:17989"/>
        <dbReference type="Rhea" id="RHEA-COMP:9863"/>
        <dbReference type="Rhea" id="RHEA-COMP:11604"/>
        <dbReference type="ChEBI" id="CHEBI:15378"/>
        <dbReference type="ChEBI" id="CHEBI:29999"/>
        <dbReference type="ChEBI" id="CHEBI:30616"/>
        <dbReference type="ChEBI" id="CHEBI:83421"/>
        <dbReference type="ChEBI" id="CHEBI:456216"/>
        <dbReference type="EC" id="2.7.11.1"/>
    </reaction>
</comment>
<organism evidence="15 16">
    <name type="scientific">Agrococcus pavilionensis RW1</name>
    <dbReference type="NCBI Taxonomy" id="1330458"/>
    <lineage>
        <taxon>Bacteria</taxon>
        <taxon>Bacillati</taxon>
        <taxon>Actinomycetota</taxon>
        <taxon>Actinomycetes</taxon>
        <taxon>Micrococcales</taxon>
        <taxon>Microbacteriaceae</taxon>
        <taxon>Agrococcus</taxon>
    </lineage>
</organism>